<evidence type="ECO:0000313" key="1">
    <source>
        <dbReference type="EMBL" id="TCS84748.1"/>
    </source>
</evidence>
<accession>A0A4R3KL65</accession>
<dbReference type="EMBL" id="SMAD01000018">
    <property type="protein sequence ID" value="TCS84748.1"/>
    <property type="molecule type" value="Genomic_DNA"/>
</dbReference>
<dbReference type="Proteomes" id="UP000295807">
    <property type="component" value="Unassembled WGS sequence"/>
</dbReference>
<dbReference type="AlphaFoldDB" id="A0A4R3KL65"/>
<gene>
    <name evidence="1" type="ORF">EDD80_11817</name>
</gene>
<organism evidence="1 2">
    <name type="scientific">Anseongella ginsenosidimutans</name>
    <dbReference type="NCBI Taxonomy" id="496056"/>
    <lineage>
        <taxon>Bacteria</taxon>
        <taxon>Pseudomonadati</taxon>
        <taxon>Bacteroidota</taxon>
        <taxon>Sphingobacteriia</taxon>
        <taxon>Sphingobacteriales</taxon>
        <taxon>Sphingobacteriaceae</taxon>
        <taxon>Anseongella</taxon>
    </lineage>
</organism>
<sequence length="91" mass="10906">MDKRYEQLNYQPCALLIKDIEHPEDCFGNFFCNHQPHEARSRLWELFKSWVFKEAEAGITDDIEEMLLFHEHLKELIEAAFVIHMNNKAEI</sequence>
<dbReference type="OrthoDB" id="766751at2"/>
<dbReference type="RefSeq" id="WP_132130652.1">
    <property type="nucleotide sequence ID" value="NZ_CP042432.1"/>
</dbReference>
<proteinExistence type="predicted"/>
<protein>
    <submittedName>
        <fullName evidence="1">Uncharacterized protein</fullName>
    </submittedName>
</protein>
<keyword evidence="2" id="KW-1185">Reference proteome</keyword>
<comment type="caution">
    <text evidence="1">The sequence shown here is derived from an EMBL/GenBank/DDBJ whole genome shotgun (WGS) entry which is preliminary data.</text>
</comment>
<name>A0A4R3KL65_9SPHI</name>
<evidence type="ECO:0000313" key="2">
    <source>
        <dbReference type="Proteomes" id="UP000295807"/>
    </source>
</evidence>
<reference evidence="1 2" key="1">
    <citation type="submission" date="2019-03" db="EMBL/GenBank/DDBJ databases">
        <title>Genomic Encyclopedia of Type Strains, Phase IV (KMG-IV): sequencing the most valuable type-strain genomes for metagenomic binning, comparative biology and taxonomic classification.</title>
        <authorList>
            <person name="Goeker M."/>
        </authorList>
    </citation>
    <scope>NUCLEOTIDE SEQUENCE [LARGE SCALE GENOMIC DNA]</scope>
    <source>
        <strain evidence="1 2">DSM 21100</strain>
    </source>
</reference>